<dbReference type="OrthoDB" id="11877at10239"/>
<reference evidence="1 2" key="1">
    <citation type="journal article" date="2011" name="J. Proteome Res.">
        <title>ODV-associated proteins of the Pieris rapae granulovirus.</title>
        <authorList>
            <person name="Wang X.F."/>
            <person name="Zhang B.Q."/>
            <person name="Xu H.J."/>
            <person name="Cui Y.J."/>
            <person name="Xu Y.P."/>
            <person name="Zhang M.J."/>
            <person name="Han Y.S."/>
            <person name="Lee Y.S."/>
            <person name="Bao Y.Y."/>
            <person name="Zhang C.X."/>
        </authorList>
    </citation>
    <scope>NUCLEOTIDE SEQUENCE [LARGE SCALE GENOMIC DNA]</scope>
    <source>
        <strain evidence="1">Wuhan</strain>
    </source>
</reference>
<dbReference type="KEGG" id="vg:11107059"/>
<accession>D2J4L9</accession>
<name>D2J4L9_9BBAC</name>
<organism evidence="1 2">
    <name type="scientific">Pieris rapae granulovirus Wuhan</name>
    <dbReference type="NCBI Taxonomy" id="2848030"/>
    <lineage>
        <taxon>Viruses</taxon>
        <taxon>Viruses incertae sedis</taxon>
        <taxon>Naldaviricetes</taxon>
        <taxon>Lefavirales</taxon>
        <taxon>Baculoviridae</taxon>
        <taxon>Betabaculovirus</taxon>
        <taxon>Betabaculovirus arrapae</taxon>
    </lineage>
</organism>
<dbReference type="EMBL" id="GQ884143">
    <property type="protein sequence ID" value="ACZ63538.1"/>
    <property type="molecule type" value="Genomic_DNA"/>
</dbReference>
<dbReference type="Proteomes" id="UP000202544">
    <property type="component" value="Segment"/>
</dbReference>
<keyword evidence="2" id="KW-1185">Reference proteome</keyword>
<evidence type="ECO:0000313" key="2">
    <source>
        <dbReference type="Proteomes" id="UP000202544"/>
    </source>
</evidence>
<dbReference type="RefSeq" id="YP_003429376.1">
    <property type="nucleotide sequence ID" value="NC_013797.1"/>
</dbReference>
<protein>
    <submittedName>
        <fullName evidence="1">PrGVORF52</fullName>
    </submittedName>
</protein>
<reference evidence="1 2" key="2">
    <citation type="journal article" date="2012" name="J. Virol.">
        <title>The Genome of Pieris rapae Granulovirus.</title>
        <authorList>
            <person name="Zhang B.Q."/>
            <person name="Cheng R.L."/>
            <person name="Wang X.F."/>
            <person name="Zhang C.X."/>
        </authorList>
    </citation>
    <scope>NUCLEOTIDE SEQUENCE [LARGE SCALE GENOMIC DNA]</scope>
    <source>
        <strain evidence="1">Wuhan</strain>
    </source>
</reference>
<evidence type="ECO:0000313" key="1">
    <source>
        <dbReference type="EMBL" id="ACZ63538.1"/>
    </source>
</evidence>
<proteinExistence type="predicted"/>
<dbReference type="GeneID" id="11107059"/>
<sequence>MHFSGHFAANMHDLTNFICVKFNNQTVPFHSFNYKYLHNSPVIVEAVCNLNKNSDSAVTIACQTPEETLNVYRFGEKIVKLVGKNVVFDGFFNTTLRKTMQFRIGDLNLLKNDMNENELEKANQQAPEMLIEIYEWISSRSMNRAVTDGGNTKPVGYETNVANEGRYVYALGDAGKCLAQIKIVFKINSKCINIC</sequence>